<protein>
    <recommendedName>
        <fullName evidence="1">GIY-YIG domain-containing protein</fullName>
    </recommendedName>
</protein>
<dbReference type="PROSITE" id="PS50164">
    <property type="entry name" value="GIY_YIG"/>
    <property type="match status" value="1"/>
</dbReference>
<dbReference type="Proteomes" id="UP001416858">
    <property type="component" value="Unassembled WGS sequence"/>
</dbReference>
<keyword evidence="3" id="KW-1185">Reference proteome</keyword>
<evidence type="ECO:0000313" key="2">
    <source>
        <dbReference type="EMBL" id="GAA5509123.1"/>
    </source>
</evidence>
<dbReference type="CDD" id="cd10447">
    <property type="entry name" value="GIY-YIG_unchar_2"/>
    <property type="match status" value="1"/>
</dbReference>
<evidence type="ECO:0000259" key="1">
    <source>
        <dbReference type="PROSITE" id="PS50164"/>
    </source>
</evidence>
<organism evidence="2 3">
    <name type="scientific">Novipirellula caenicola</name>
    <dbReference type="NCBI Taxonomy" id="1536901"/>
    <lineage>
        <taxon>Bacteria</taxon>
        <taxon>Pseudomonadati</taxon>
        <taxon>Planctomycetota</taxon>
        <taxon>Planctomycetia</taxon>
        <taxon>Pirellulales</taxon>
        <taxon>Pirellulaceae</taxon>
        <taxon>Novipirellula</taxon>
    </lineage>
</organism>
<dbReference type="InterPro" id="IPR000305">
    <property type="entry name" value="GIY-YIG_endonuc"/>
</dbReference>
<evidence type="ECO:0000313" key="3">
    <source>
        <dbReference type="Proteomes" id="UP001416858"/>
    </source>
</evidence>
<dbReference type="EMBL" id="BAABRO010000012">
    <property type="protein sequence ID" value="GAA5509123.1"/>
    <property type="molecule type" value="Genomic_DNA"/>
</dbReference>
<gene>
    <name evidence="2" type="ORF">Rcae01_04592</name>
</gene>
<dbReference type="InterPro" id="IPR025579">
    <property type="entry name" value="DUF4357"/>
</dbReference>
<dbReference type="Pfam" id="PF14267">
    <property type="entry name" value="DUF4357"/>
    <property type="match status" value="1"/>
</dbReference>
<proteinExistence type="predicted"/>
<comment type="caution">
    <text evidence="2">The sequence shown here is derived from an EMBL/GenBank/DDBJ whole genome shotgun (WGS) entry which is preliminary data.</text>
</comment>
<dbReference type="RefSeq" id="WP_345685917.1">
    <property type="nucleotide sequence ID" value="NZ_BAABRO010000012.1"/>
</dbReference>
<name>A0ABP9VZU1_9BACT</name>
<sequence>MQTAGKSIRIYLVDGDASGLLSAEVMNWSGKLLVSPRTKLAELAKREEIKRTGVYILAGPDPENPVGEVVYIGEGDNVFKRLASHDKDERKEFWTRCVAVISKDLNLTKAHVRYLESRLITMGYAAGRAKVHNGTAPPLPPMPEADIADMEGFLKHIELVLPVLGFSFLKPKPTVRFTTPGDPEQCDGSPVFEFSSGNASAKAKEIDGEFVVLKGSTATLEPRASWTSYRELRAQLVEEKKLVEVPGKALLLFAEDVYLSSPSAGAAIVAAGNTNGRVAWKITDSRQTYGDWHQSQLPQDAADEDLS</sequence>
<accession>A0ABP9VZU1</accession>
<feature type="domain" description="GIY-YIG" evidence="1">
    <location>
        <begin position="50"/>
        <end position="134"/>
    </location>
</feature>
<reference evidence="2 3" key="1">
    <citation type="submission" date="2024-02" db="EMBL/GenBank/DDBJ databases">
        <title>Rhodopirellula caenicola NBRC 110016.</title>
        <authorList>
            <person name="Ichikawa N."/>
            <person name="Katano-Makiyama Y."/>
            <person name="Hidaka K."/>
        </authorList>
    </citation>
    <scope>NUCLEOTIDE SEQUENCE [LARGE SCALE GENOMIC DNA]</scope>
    <source>
        <strain evidence="2 3">NBRC 110016</strain>
    </source>
</reference>